<organism evidence="1 2">
    <name type="scientific">Compostimonas suwonensis</name>
    <dbReference type="NCBI Taxonomy" id="1048394"/>
    <lineage>
        <taxon>Bacteria</taxon>
        <taxon>Bacillati</taxon>
        <taxon>Actinomycetota</taxon>
        <taxon>Actinomycetes</taxon>
        <taxon>Micrococcales</taxon>
        <taxon>Microbacteriaceae</taxon>
        <taxon>Compostimonas</taxon>
    </lineage>
</organism>
<name>A0A2M9BV81_9MICO</name>
<dbReference type="InterPro" id="IPR011335">
    <property type="entry name" value="Restrct_endonuc-II-like"/>
</dbReference>
<comment type="caution">
    <text evidence="1">The sequence shown here is derived from an EMBL/GenBank/DDBJ whole genome shotgun (WGS) entry which is preliminary data.</text>
</comment>
<dbReference type="Proteomes" id="UP000230161">
    <property type="component" value="Unassembled WGS sequence"/>
</dbReference>
<dbReference type="RefSeq" id="WP_100344487.1">
    <property type="nucleotide sequence ID" value="NZ_PGFB01000003.1"/>
</dbReference>
<gene>
    <name evidence="1" type="ORF">CLV54_1646</name>
</gene>
<reference evidence="1 2" key="1">
    <citation type="submission" date="2017-11" db="EMBL/GenBank/DDBJ databases">
        <title>Genomic Encyclopedia of Archaeal and Bacterial Type Strains, Phase II (KMG-II): From Individual Species to Whole Genera.</title>
        <authorList>
            <person name="Goeker M."/>
        </authorList>
    </citation>
    <scope>NUCLEOTIDE SEQUENCE [LARGE SCALE GENOMIC DNA]</scope>
    <source>
        <strain evidence="1 2">DSM 25625</strain>
    </source>
</reference>
<sequence>MTNDWKTLLERRDGLLLWRDAHEHGRHGELPRALVTGDLRRVTRGVYAPAEPASADADARYRTLVRAVDAARGHRDILARFSAAAVWRLPMLGSWPTAVHIDGPDASGGRSTSRVTYRFHADAAHDATVIDGLRVTSAARTVVSVSRLHDFAGGVAMADRALRNQLVTREALVDELGRHGPARGVRRARAVLEFADPGAYNAGESLARVLMHQLGFDPPELQHPVHDADGLIGEVDFFWPELGLVVEFDGFQKYSRPEYLQGRTPAEVVWAEKLREDRLRALGLRVIRIVWSDLLSPERLRLLLERAGLRRRRA</sequence>
<evidence type="ECO:0008006" key="3">
    <source>
        <dbReference type="Google" id="ProtNLM"/>
    </source>
</evidence>
<evidence type="ECO:0000313" key="2">
    <source>
        <dbReference type="Proteomes" id="UP000230161"/>
    </source>
</evidence>
<proteinExistence type="predicted"/>
<dbReference type="EMBL" id="PGFB01000003">
    <property type="protein sequence ID" value="PJJ61859.1"/>
    <property type="molecule type" value="Genomic_DNA"/>
</dbReference>
<accession>A0A2M9BV81</accession>
<keyword evidence="2" id="KW-1185">Reference proteome</keyword>
<protein>
    <recommendedName>
        <fullName evidence="3">Transcriptional regulator, AbiEi antitoxin, Type IV TA system</fullName>
    </recommendedName>
</protein>
<dbReference type="AlphaFoldDB" id="A0A2M9BV81"/>
<dbReference type="OrthoDB" id="5517693at2"/>
<evidence type="ECO:0000313" key="1">
    <source>
        <dbReference type="EMBL" id="PJJ61859.1"/>
    </source>
</evidence>
<dbReference type="SUPFAM" id="SSF52980">
    <property type="entry name" value="Restriction endonuclease-like"/>
    <property type="match status" value="1"/>
</dbReference>